<dbReference type="SUPFAM" id="SSF90002">
    <property type="entry name" value="Hypothetical protein YjiA, C-terminal domain"/>
    <property type="match status" value="1"/>
</dbReference>
<evidence type="ECO:0000256" key="3">
    <source>
        <dbReference type="ARBA" id="ARBA00023186"/>
    </source>
</evidence>
<dbReference type="InterPro" id="IPR027417">
    <property type="entry name" value="P-loop_NTPase"/>
</dbReference>
<dbReference type="GO" id="GO:0005737">
    <property type="term" value="C:cytoplasm"/>
    <property type="evidence" value="ECO:0007669"/>
    <property type="project" value="TreeGrafter"/>
</dbReference>
<feature type="region of interest" description="Disordered" evidence="7">
    <location>
        <begin position="227"/>
        <end position="248"/>
    </location>
</feature>
<feature type="compositionally biased region" description="Basic and acidic residues" evidence="7">
    <location>
        <begin position="227"/>
        <end position="242"/>
    </location>
</feature>
<protein>
    <submittedName>
        <fullName evidence="9">Cobalamin synthesis protein, P47K</fullName>
    </submittedName>
</protein>
<evidence type="ECO:0000256" key="4">
    <source>
        <dbReference type="ARBA" id="ARBA00034320"/>
    </source>
</evidence>
<dbReference type="GO" id="GO:0000166">
    <property type="term" value="F:nucleotide binding"/>
    <property type="evidence" value="ECO:0007669"/>
    <property type="project" value="UniProtKB-KW"/>
</dbReference>
<dbReference type="SUPFAM" id="SSF52540">
    <property type="entry name" value="P-loop containing nucleoside triphosphate hydrolases"/>
    <property type="match status" value="1"/>
</dbReference>
<evidence type="ECO:0000256" key="2">
    <source>
        <dbReference type="ARBA" id="ARBA00022801"/>
    </source>
</evidence>
<evidence type="ECO:0000256" key="1">
    <source>
        <dbReference type="ARBA" id="ARBA00022741"/>
    </source>
</evidence>
<feature type="domain" description="CobW C-terminal" evidence="8">
    <location>
        <begin position="258"/>
        <end position="352"/>
    </location>
</feature>
<evidence type="ECO:0000256" key="7">
    <source>
        <dbReference type="SAM" id="MobiDB-lite"/>
    </source>
</evidence>
<evidence type="ECO:0000256" key="6">
    <source>
        <dbReference type="ARBA" id="ARBA00049117"/>
    </source>
</evidence>
<name>A0A158A443_9BURK</name>
<sequence length="367" mass="40991">MAQIPVTLLTGFLGSGKTTVLNRLVQQPDMADAMVLINEFGEIGLDHLLVAHSREDVVVEMSSGCLCCTIRGDLVRTLVSILDAADRNEARRFARVVIETTGLADPTPIVHTLATHPALKERYRFDGVATTIDARNGEATLDAHVEAVKQAAMADRLLMTKTDLVDDRALTQLRDRLHAINPVAQVMHVSHGEVDARRMLDIGLFTVDGKIADVQKWLADARFDDQEHHDHNGHGHSQDRDHLHHHRHHDVNRHDDQIRAFCFIIDDPIPDHVLTEWLDVLMSLLGVSMLRIKGILNVRGQEQPIVIHGVQHVFHPPVALDAWPSDDRRSRIVFITRSIGRETIEQSFRIFSEAYAIRATAAGPVLG</sequence>
<dbReference type="PANTHER" id="PTHR13748:SF62">
    <property type="entry name" value="COBW DOMAIN-CONTAINING PROTEIN"/>
    <property type="match status" value="1"/>
</dbReference>
<keyword evidence="10" id="KW-1185">Reference proteome</keyword>
<comment type="caution">
    <text evidence="9">The sequence shown here is derived from an EMBL/GenBank/DDBJ whole genome shotgun (WGS) entry which is preliminary data.</text>
</comment>
<evidence type="ECO:0000256" key="5">
    <source>
        <dbReference type="ARBA" id="ARBA00045658"/>
    </source>
</evidence>
<comment type="similarity">
    <text evidence="4">Belongs to the SIMIBI class G3E GTPase family. ZNG1 subfamily.</text>
</comment>
<evidence type="ECO:0000313" key="9">
    <source>
        <dbReference type="EMBL" id="SAK52523.1"/>
    </source>
</evidence>
<dbReference type="EMBL" id="FCOJ02000009">
    <property type="protein sequence ID" value="SAK52523.1"/>
    <property type="molecule type" value="Genomic_DNA"/>
</dbReference>
<keyword evidence="2" id="KW-0378">Hydrolase</keyword>
<reference evidence="9" key="1">
    <citation type="submission" date="2016-01" db="EMBL/GenBank/DDBJ databases">
        <authorList>
            <person name="Peeters C."/>
        </authorList>
    </citation>
    <scope>NUCLEOTIDE SEQUENCE [LARGE SCALE GENOMIC DNA]</scope>
    <source>
        <strain evidence="9">LMG 29325</strain>
    </source>
</reference>
<dbReference type="Gene3D" id="3.30.1220.10">
    <property type="entry name" value="CobW-like, C-terminal domain"/>
    <property type="match status" value="1"/>
</dbReference>
<dbReference type="Pfam" id="PF07683">
    <property type="entry name" value="CobW_C"/>
    <property type="match status" value="1"/>
</dbReference>
<accession>A0A158A443</accession>
<dbReference type="PANTHER" id="PTHR13748">
    <property type="entry name" value="COBW-RELATED"/>
    <property type="match status" value="1"/>
</dbReference>
<dbReference type="InterPro" id="IPR051316">
    <property type="entry name" value="Zinc-reg_GTPase_activator"/>
</dbReference>
<gene>
    <name evidence="9" type="ORF">AWB82_01682</name>
</gene>
<dbReference type="SMART" id="SM00833">
    <property type="entry name" value="CobW_C"/>
    <property type="match status" value="1"/>
</dbReference>
<comment type="catalytic activity">
    <reaction evidence="6">
        <text>GTP + H2O = GDP + phosphate + H(+)</text>
        <dbReference type="Rhea" id="RHEA:19669"/>
        <dbReference type="ChEBI" id="CHEBI:15377"/>
        <dbReference type="ChEBI" id="CHEBI:15378"/>
        <dbReference type="ChEBI" id="CHEBI:37565"/>
        <dbReference type="ChEBI" id="CHEBI:43474"/>
        <dbReference type="ChEBI" id="CHEBI:58189"/>
    </reaction>
    <physiologicalReaction direction="left-to-right" evidence="6">
        <dbReference type="Rhea" id="RHEA:19670"/>
    </physiologicalReaction>
</comment>
<dbReference type="InterPro" id="IPR011629">
    <property type="entry name" value="CobW-like_C"/>
</dbReference>
<dbReference type="Gene3D" id="3.40.50.300">
    <property type="entry name" value="P-loop containing nucleotide triphosphate hydrolases"/>
    <property type="match status" value="1"/>
</dbReference>
<dbReference type="InterPro" id="IPR036627">
    <property type="entry name" value="CobW-likC_sf"/>
</dbReference>
<dbReference type="CDD" id="cd03112">
    <property type="entry name" value="CobW-like"/>
    <property type="match status" value="1"/>
</dbReference>
<dbReference type="GO" id="GO:0016787">
    <property type="term" value="F:hydrolase activity"/>
    <property type="evidence" value="ECO:0007669"/>
    <property type="project" value="UniProtKB-KW"/>
</dbReference>
<evidence type="ECO:0000313" key="10">
    <source>
        <dbReference type="Proteomes" id="UP000054596"/>
    </source>
</evidence>
<evidence type="ECO:0000259" key="8">
    <source>
        <dbReference type="SMART" id="SM00833"/>
    </source>
</evidence>
<dbReference type="Proteomes" id="UP000054596">
    <property type="component" value="Unassembled WGS sequence"/>
</dbReference>
<keyword evidence="1" id="KW-0547">Nucleotide-binding</keyword>
<dbReference type="RefSeq" id="WP_235023219.1">
    <property type="nucleotide sequence ID" value="NZ_FCOJ02000009.1"/>
</dbReference>
<dbReference type="InterPro" id="IPR003495">
    <property type="entry name" value="CobW/HypB/UreG_nucleotide-bd"/>
</dbReference>
<proteinExistence type="inferred from homology"/>
<organism evidence="9 10">
    <name type="scientific">Caballeronia glebae</name>
    <dbReference type="NCBI Taxonomy" id="1777143"/>
    <lineage>
        <taxon>Bacteria</taxon>
        <taxon>Pseudomonadati</taxon>
        <taxon>Pseudomonadota</taxon>
        <taxon>Betaproteobacteria</taxon>
        <taxon>Burkholderiales</taxon>
        <taxon>Burkholderiaceae</taxon>
        <taxon>Caballeronia</taxon>
    </lineage>
</organism>
<dbReference type="STRING" id="1777143.AWB82_01682"/>
<dbReference type="Pfam" id="PF02492">
    <property type="entry name" value="cobW"/>
    <property type="match status" value="1"/>
</dbReference>
<dbReference type="AlphaFoldDB" id="A0A158A443"/>
<keyword evidence="3" id="KW-0143">Chaperone</keyword>
<comment type="function">
    <text evidence="5">Zinc chaperone that directly transfers zinc cofactor to target proteins, thereby activating them. Zinc is transferred from the CXCC motif in the GTPase domain to the zinc binding site in target proteins in a process requiring GTP hydrolysis.</text>
</comment>